<reference evidence="2 3" key="1">
    <citation type="submission" date="2018-11" db="EMBL/GenBank/DDBJ databases">
        <title>Schleiferia aggregans sp. nov., a moderately thermophilic heterotrophic bacterium isolated from microbial mats at a terrestrial hot spring.</title>
        <authorList>
            <person name="Iino T."/>
            <person name="Ohkuma M."/>
            <person name="Haruta S."/>
        </authorList>
    </citation>
    <scope>NUCLEOTIDE SEQUENCE [LARGE SCALE GENOMIC DNA]</scope>
    <source>
        <strain evidence="2 3">LA</strain>
    </source>
</reference>
<proteinExistence type="predicted"/>
<protein>
    <submittedName>
        <fullName evidence="2">Uncharacterized protein</fullName>
    </submittedName>
</protein>
<feature type="chain" id="PRO_5019262094" evidence="1">
    <location>
        <begin position="28"/>
        <end position="174"/>
    </location>
</feature>
<name>A0A401XJK7_9FLAO</name>
<dbReference type="AlphaFoldDB" id="A0A401XJK7"/>
<dbReference type="Proteomes" id="UP000286715">
    <property type="component" value="Unassembled WGS sequence"/>
</dbReference>
<dbReference type="OrthoDB" id="1118003at2"/>
<dbReference type="SUPFAM" id="SSF56925">
    <property type="entry name" value="OMPA-like"/>
    <property type="match status" value="1"/>
</dbReference>
<accession>A0A401XJK7</accession>
<organism evidence="2 3">
    <name type="scientific">Thermaurantimonas aggregans</name>
    <dbReference type="NCBI Taxonomy" id="2173829"/>
    <lineage>
        <taxon>Bacteria</taxon>
        <taxon>Pseudomonadati</taxon>
        <taxon>Bacteroidota</taxon>
        <taxon>Flavobacteriia</taxon>
        <taxon>Flavobacteriales</taxon>
        <taxon>Schleiferiaceae</taxon>
        <taxon>Thermaurantimonas</taxon>
    </lineage>
</organism>
<dbReference type="Gene3D" id="2.40.160.20">
    <property type="match status" value="1"/>
</dbReference>
<evidence type="ECO:0000256" key="1">
    <source>
        <dbReference type="SAM" id="SignalP"/>
    </source>
</evidence>
<evidence type="ECO:0000313" key="3">
    <source>
        <dbReference type="Proteomes" id="UP000286715"/>
    </source>
</evidence>
<sequence>MKNSVLSLVFVASIIAATSLPSSAQYAAGDKLLNVGVGLGAFTSGKSTLPPLSVSYEHGFTDKISAGGILGYSGSTFDGGFYKVNYSYIIVGARGSYHFYLNDNIDAYGGVTLGYNIVSSKLDPDPGFPVATSSSGLLYGFHLGGRYYFTEKLGAFAELGYGIAWITVGLAVKL</sequence>
<comment type="caution">
    <text evidence="2">The sequence shown here is derived from an EMBL/GenBank/DDBJ whole genome shotgun (WGS) entry which is preliminary data.</text>
</comment>
<evidence type="ECO:0000313" key="2">
    <source>
        <dbReference type="EMBL" id="GCD77161.1"/>
    </source>
</evidence>
<dbReference type="InterPro" id="IPR011250">
    <property type="entry name" value="OMP/PagP_B-barrel"/>
</dbReference>
<dbReference type="RefSeq" id="WP_124397219.1">
    <property type="nucleotide sequence ID" value="NZ_BHZE01000004.1"/>
</dbReference>
<dbReference type="EMBL" id="BHZE01000004">
    <property type="protein sequence ID" value="GCD77161.1"/>
    <property type="molecule type" value="Genomic_DNA"/>
</dbReference>
<keyword evidence="3" id="KW-1185">Reference proteome</keyword>
<keyword evidence="1" id="KW-0732">Signal</keyword>
<gene>
    <name evidence="2" type="ORF">JCM31826_06430</name>
</gene>
<feature type="signal peptide" evidence="1">
    <location>
        <begin position="1"/>
        <end position="27"/>
    </location>
</feature>